<name>A0A1Q8VD04_9ACTO</name>
<dbReference type="Proteomes" id="UP000186471">
    <property type="component" value="Unassembled WGS sequence"/>
</dbReference>
<organism evidence="1 2">
    <name type="scientific">Actinomyces oris</name>
    <dbReference type="NCBI Taxonomy" id="544580"/>
    <lineage>
        <taxon>Bacteria</taxon>
        <taxon>Bacillati</taxon>
        <taxon>Actinomycetota</taxon>
        <taxon>Actinomycetes</taxon>
        <taxon>Actinomycetales</taxon>
        <taxon>Actinomycetaceae</taxon>
        <taxon>Actinomyces</taxon>
    </lineage>
</organism>
<dbReference type="EMBL" id="MSKK01000036">
    <property type="protein sequence ID" value="OLO45957.1"/>
    <property type="molecule type" value="Genomic_DNA"/>
</dbReference>
<gene>
    <name evidence="1" type="ORF">BKH31_08470</name>
</gene>
<evidence type="ECO:0000313" key="1">
    <source>
        <dbReference type="EMBL" id="OLO45957.1"/>
    </source>
</evidence>
<dbReference type="AlphaFoldDB" id="A0A1Q8VD04"/>
<comment type="caution">
    <text evidence="1">The sequence shown here is derived from an EMBL/GenBank/DDBJ whole genome shotgun (WGS) entry which is preliminary data.</text>
</comment>
<evidence type="ECO:0000313" key="2">
    <source>
        <dbReference type="Proteomes" id="UP000186471"/>
    </source>
</evidence>
<protein>
    <submittedName>
        <fullName evidence="1">Uncharacterized protein</fullName>
    </submittedName>
</protein>
<proteinExistence type="predicted"/>
<sequence length="146" mass="16068">MGGVASVDLLGPGLDVKPLDNADELCVVEKQSGMLTLSLKDIWTADNDHNGYKDGGEFRRCFNRQGQAVSCDTDHASEEFYNAADEVDCGKKYGDFSGRPVDHSIRVTRQPRDHRIVCRAEVQVSTDRLTASVRDLGNATLPIKQN</sequence>
<accession>A0A1Q8VD04</accession>
<reference evidence="1 2" key="1">
    <citation type="submission" date="2016-12" db="EMBL/GenBank/DDBJ databases">
        <title>Genomic comparison of strains in the 'Actinomyces naeslundii' group.</title>
        <authorList>
            <person name="Mughal S.R."/>
            <person name="Do T."/>
            <person name="Gilbert S.C."/>
            <person name="Witherden E.A."/>
            <person name="Didelot X."/>
            <person name="Beighton D."/>
        </authorList>
    </citation>
    <scope>NUCLEOTIDE SEQUENCE [LARGE SCALE GENOMIC DNA]</scope>
    <source>
        <strain evidence="1 2">R21091</strain>
    </source>
</reference>